<accession>A0ABP4ZLQ4</accession>
<dbReference type="RefSeq" id="WP_344101547.1">
    <property type="nucleotide sequence ID" value="NZ_BAAANL010000003.1"/>
</dbReference>
<keyword evidence="1" id="KW-0808">Transferase</keyword>
<dbReference type="PANTHER" id="PTHR12788:SF10">
    <property type="entry name" value="PROTEIN-TYROSINE SULFOTRANSFERASE"/>
    <property type="match status" value="1"/>
</dbReference>
<reference evidence="3" key="1">
    <citation type="journal article" date="2019" name="Int. J. Syst. Evol. Microbiol.">
        <title>The Global Catalogue of Microorganisms (GCM) 10K type strain sequencing project: providing services to taxonomists for standard genome sequencing and annotation.</title>
        <authorList>
            <consortium name="The Broad Institute Genomics Platform"/>
            <consortium name="The Broad Institute Genome Sequencing Center for Infectious Disease"/>
            <person name="Wu L."/>
            <person name="Ma J."/>
        </authorList>
    </citation>
    <scope>NUCLEOTIDE SEQUENCE [LARGE SCALE GENOMIC DNA]</scope>
    <source>
        <strain evidence="3">JCM 14326</strain>
    </source>
</reference>
<dbReference type="Proteomes" id="UP001501094">
    <property type="component" value="Unassembled WGS sequence"/>
</dbReference>
<evidence type="ECO:0000256" key="1">
    <source>
        <dbReference type="ARBA" id="ARBA00022679"/>
    </source>
</evidence>
<evidence type="ECO:0000313" key="2">
    <source>
        <dbReference type="EMBL" id="GAA1859995.1"/>
    </source>
</evidence>
<evidence type="ECO:0000313" key="3">
    <source>
        <dbReference type="Proteomes" id="UP001501094"/>
    </source>
</evidence>
<organism evidence="2 3">
    <name type="scientific">Myceligenerans crystallogenes</name>
    <dbReference type="NCBI Taxonomy" id="316335"/>
    <lineage>
        <taxon>Bacteria</taxon>
        <taxon>Bacillati</taxon>
        <taxon>Actinomycetota</taxon>
        <taxon>Actinomycetes</taxon>
        <taxon>Micrococcales</taxon>
        <taxon>Promicromonosporaceae</taxon>
        <taxon>Myceligenerans</taxon>
    </lineage>
</organism>
<dbReference type="Gene3D" id="3.40.50.300">
    <property type="entry name" value="P-loop containing nucleotide triphosphate hydrolases"/>
    <property type="match status" value="1"/>
</dbReference>
<name>A0ABP4ZLQ4_9MICO</name>
<keyword evidence="3" id="KW-1185">Reference proteome</keyword>
<gene>
    <name evidence="2" type="ORF">GCM10009751_16860</name>
</gene>
<proteinExistence type="predicted"/>
<dbReference type="InterPro" id="IPR026634">
    <property type="entry name" value="TPST-like"/>
</dbReference>
<dbReference type="EMBL" id="BAAANL010000003">
    <property type="protein sequence ID" value="GAA1859995.1"/>
    <property type="molecule type" value="Genomic_DNA"/>
</dbReference>
<dbReference type="Pfam" id="PF13469">
    <property type="entry name" value="Sulfotransfer_3"/>
    <property type="match status" value="1"/>
</dbReference>
<dbReference type="SUPFAM" id="SSF52540">
    <property type="entry name" value="P-loop containing nucleoside triphosphate hydrolases"/>
    <property type="match status" value="1"/>
</dbReference>
<comment type="caution">
    <text evidence="2">The sequence shown here is derived from an EMBL/GenBank/DDBJ whole genome shotgun (WGS) entry which is preliminary data.</text>
</comment>
<evidence type="ECO:0008006" key="4">
    <source>
        <dbReference type="Google" id="ProtNLM"/>
    </source>
</evidence>
<protein>
    <recommendedName>
        <fullName evidence="4">Sulfotransferase family protein</fullName>
    </recommendedName>
</protein>
<dbReference type="PANTHER" id="PTHR12788">
    <property type="entry name" value="PROTEIN-TYROSINE SULFOTRANSFERASE 2"/>
    <property type="match status" value="1"/>
</dbReference>
<sequence length="323" mass="36371">MIAQIDQEYVTTAGLARTARRLAAYTFFEGRPAVVRGQWFNPVVRANLSLGMRSGIRRGVDRPVFVVGIGRSGTTHLSRLLSAHREVGWLNEPKLIWNMIHPGEDVSGFYAPRGRFRLGAQDATPDVRARAEHLFGYYLAAVRAHRLVDKYPEMTYRIPFLRALFPDSRIVAIVRRPDDFVHSVLAWNRRNAHDGQDWWGVRDSKWHQMRAELVPRDAAVGEALAGAGDRPAEPAEKAAAEWALGMRSILAAADDVDEIVRYEDLALRPAEVIDGVLRTCELDRDPRVMRLTRRSTSSGLRDERADFGVLRDVVARTREAIGV</sequence>
<dbReference type="InterPro" id="IPR027417">
    <property type="entry name" value="P-loop_NTPase"/>
</dbReference>